<dbReference type="KEGG" id="pchi:PC41400_06060"/>
<dbReference type="OrthoDB" id="2637956at2"/>
<dbReference type="Proteomes" id="UP001527202">
    <property type="component" value="Unassembled WGS sequence"/>
</dbReference>
<proteinExistence type="predicted"/>
<dbReference type="Proteomes" id="UP000288943">
    <property type="component" value="Chromosome"/>
</dbReference>
<dbReference type="GeneID" id="95374381"/>
<reference evidence="1 4" key="2">
    <citation type="submission" date="2022-05" db="EMBL/GenBank/DDBJ databases">
        <title>Genome Sequencing of Bee-Associated Microbes.</title>
        <authorList>
            <person name="Dunlap C."/>
        </authorList>
    </citation>
    <scope>NUCLEOTIDE SEQUENCE [LARGE SCALE GENOMIC DNA]</scope>
    <source>
        <strain evidence="1 4">NRRL B-23120</strain>
    </source>
</reference>
<sequence>MEKAFQVCVLLFNQANEYQLTAKLYDSLGYKGQAKRYAHKAEAFNESAYIVRSCLGISFSDVIEAVSAAEACPENKEN</sequence>
<accession>A0A410WSC4</accession>
<dbReference type="EMBL" id="JAMDMJ010000008">
    <property type="protein sequence ID" value="MCY9595480.1"/>
    <property type="molecule type" value="Genomic_DNA"/>
</dbReference>
<organism evidence="2 3">
    <name type="scientific">Paenibacillus chitinolyticus</name>
    <dbReference type="NCBI Taxonomy" id="79263"/>
    <lineage>
        <taxon>Bacteria</taxon>
        <taxon>Bacillati</taxon>
        <taxon>Bacillota</taxon>
        <taxon>Bacilli</taxon>
        <taxon>Bacillales</taxon>
        <taxon>Paenibacillaceae</taxon>
        <taxon>Paenibacillus</taxon>
    </lineage>
</organism>
<name>A0A410WSC4_9BACL</name>
<evidence type="ECO:0000313" key="1">
    <source>
        <dbReference type="EMBL" id="MCY9595480.1"/>
    </source>
</evidence>
<protein>
    <submittedName>
        <fullName evidence="2">Uncharacterized protein</fullName>
    </submittedName>
</protein>
<dbReference type="RefSeq" id="WP_042229728.1">
    <property type="nucleotide sequence ID" value="NZ_CP026520.1"/>
</dbReference>
<keyword evidence="4" id="KW-1185">Reference proteome</keyword>
<dbReference type="EMBL" id="CP026520">
    <property type="protein sequence ID" value="QAV17252.1"/>
    <property type="molecule type" value="Genomic_DNA"/>
</dbReference>
<evidence type="ECO:0000313" key="4">
    <source>
        <dbReference type="Proteomes" id="UP001527202"/>
    </source>
</evidence>
<dbReference type="AlphaFoldDB" id="A0A410WSC4"/>
<evidence type="ECO:0000313" key="2">
    <source>
        <dbReference type="EMBL" id="QAV17252.1"/>
    </source>
</evidence>
<evidence type="ECO:0000313" key="3">
    <source>
        <dbReference type="Proteomes" id="UP000288943"/>
    </source>
</evidence>
<gene>
    <name evidence="1" type="ORF">M5X16_06835</name>
    <name evidence="2" type="ORF">PC41400_06060</name>
</gene>
<reference evidence="2 3" key="1">
    <citation type="submission" date="2018-01" db="EMBL/GenBank/DDBJ databases">
        <title>The whole genome sequencing and assembly of Paenibacillus chitinolyticus KCCM 41400 strain.</title>
        <authorList>
            <person name="Kim J.-Y."/>
            <person name="Park M.-K."/>
            <person name="Lee Y.-J."/>
            <person name="Yi H."/>
            <person name="Bahn Y.-S."/>
            <person name="Kim J.F."/>
            <person name="Lee D.-W."/>
        </authorList>
    </citation>
    <scope>NUCLEOTIDE SEQUENCE [LARGE SCALE GENOMIC DNA]</scope>
    <source>
        <strain evidence="2 3">KCCM 41400</strain>
    </source>
</reference>